<dbReference type="AlphaFoldDB" id="A0A8E2I5Q1"/>
<comment type="caution">
    <text evidence="2">The sequence shown here is derived from an EMBL/GenBank/DDBJ whole genome shotgun (WGS) entry which is preliminary data.</text>
</comment>
<gene>
    <name evidence="2" type="ORF">BWZ43_16935</name>
</gene>
<proteinExistence type="predicted"/>
<dbReference type="Gene3D" id="2.160.20.120">
    <property type="match status" value="1"/>
</dbReference>
<name>A0A8E2I5Q1_9BACI</name>
<protein>
    <recommendedName>
        <fullName evidence="1">DUF4097 domain-containing protein</fullName>
    </recommendedName>
</protein>
<evidence type="ECO:0000313" key="2">
    <source>
        <dbReference type="EMBL" id="OOP67221.1"/>
    </source>
</evidence>
<dbReference type="InterPro" id="IPR025164">
    <property type="entry name" value="Toastrack_DUF4097"/>
</dbReference>
<dbReference type="PANTHER" id="PTHR34094">
    <property type="match status" value="1"/>
</dbReference>
<evidence type="ECO:0000313" key="3">
    <source>
        <dbReference type="Proteomes" id="UP000189761"/>
    </source>
</evidence>
<feature type="domain" description="DUF4097" evidence="1">
    <location>
        <begin position="203"/>
        <end position="351"/>
    </location>
</feature>
<accession>A0A8E2I5Q1</accession>
<dbReference type="Pfam" id="PF13349">
    <property type="entry name" value="DUF4097"/>
    <property type="match status" value="1"/>
</dbReference>
<sequence length="353" mass="37977">MKKMILGAIILLIIGIIGTTASLYANKDSLFHPKEWSEKKSISGKNIKEIQIDSGSVDVLLEPSNSDDVQVDLLGKETIRKKGQYKLKVDNDGDRINIKVKEKIRVGVTFYSSIKLYVKIPEKMYQSLDLKSSSGELNVKDFSAENATFKATSGDVNVKNGKVNNKLVIESTSGTIEAANNQAEDLFLKATSGDITNDDVKVANQLSVQVASGEINVNNNEAKKVKLKSTSGDINVDQLLAKESEIKATSGSIVVDDISGTIIGNATSGDIEIGPNKQVGHMNLESTSGTVEVRTKQQTYPFAIDFNGGSGSGKIQVSGATYTEKNEHEIKGKIGDGSIQLKVKTTSGDFVLK</sequence>
<evidence type="ECO:0000259" key="1">
    <source>
        <dbReference type="Pfam" id="PF13349"/>
    </source>
</evidence>
<dbReference type="EMBL" id="MTLA01000218">
    <property type="protein sequence ID" value="OOP67221.1"/>
    <property type="molecule type" value="Genomic_DNA"/>
</dbReference>
<keyword evidence="3" id="KW-1185">Reference proteome</keyword>
<organism evidence="2 3">
    <name type="scientific">Heyndrickxia oleronia</name>
    <dbReference type="NCBI Taxonomy" id="38875"/>
    <lineage>
        <taxon>Bacteria</taxon>
        <taxon>Bacillati</taxon>
        <taxon>Bacillota</taxon>
        <taxon>Bacilli</taxon>
        <taxon>Bacillales</taxon>
        <taxon>Bacillaceae</taxon>
        <taxon>Heyndrickxia</taxon>
    </lineage>
</organism>
<reference evidence="2 3" key="1">
    <citation type="submission" date="2017-01" db="EMBL/GenBank/DDBJ databases">
        <title>Draft genome sequence of Bacillus oleronius.</title>
        <authorList>
            <person name="Allam M."/>
        </authorList>
    </citation>
    <scope>NUCLEOTIDE SEQUENCE [LARGE SCALE GENOMIC DNA]</scope>
    <source>
        <strain evidence="2 3">DSM 9356</strain>
    </source>
</reference>
<dbReference type="RefSeq" id="WP_078110776.1">
    <property type="nucleotide sequence ID" value="NZ_CP065424.1"/>
</dbReference>
<dbReference type="PANTHER" id="PTHR34094:SF1">
    <property type="entry name" value="PROTEIN FAM185A"/>
    <property type="match status" value="1"/>
</dbReference>
<dbReference type="Proteomes" id="UP000189761">
    <property type="component" value="Unassembled WGS sequence"/>
</dbReference>